<feature type="coiled-coil region" evidence="6">
    <location>
        <begin position="743"/>
        <end position="770"/>
    </location>
</feature>
<keyword evidence="4" id="KW-0539">Nucleus</keyword>
<dbReference type="SUPFAM" id="SSF57845">
    <property type="entry name" value="B-box zinc-binding domain"/>
    <property type="match status" value="1"/>
</dbReference>
<dbReference type="Gene3D" id="3.90.228.10">
    <property type="match status" value="1"/>
</dbReference>
<dbReference type="GO" id="GO:0000445">
    <property type="term" value="C:THO complex part of transcription export complex"/>
    <property type="evidence" value="ECO:0007669"/>
    <property type="project" value="InterPro"/>
</dbReference>
<feature type="compositionally biased region" description="Acidic residues" evidence="7">
    <location>
        <begin position="797"/>
        <end position="816"/>
    </location>
</feature>
<dbReference type="GO" id="GO:0006397">
    <property type="term" value="P:mRNA processing"/>
    <property type="evidence" value="ECO:0007669"/>
    <property type="project" value="InterPro"/>
</dbReference>
<dbReference type="Pfam" id="PF00643">
    <property type="entry name" value="zf-B_box"/>
    <property type="match status" value="2"/>
</dbReference>
<dbReference type="OrthoDB" id="153872at2759"/>
<evidence type="ECO:0000313" key="9">
    <source>
        <dbReference type="EMBL" id="OQR92536.1"/>
    </source>
</evidence>
<dbReference type="Proteomes" id="UP000243579">
    <property type="component" value="Unassembled WGS sequence"/>
</dbReference>
<evidence type="ECO:0000256" key="2">
    <source>
        <dbReference type="ARBA" id="ARBA00022723"/>
    </source>
</evidence>
<feature type="region of interest" description="Disordered" evidence="7">
    <location>
        <begin position="22"/>
        <end position="63"/>
    </location>
</feature>
<dbReference type="Pfam" id="PF05615">
    <property type="entry name" value="THOC7"/>
    <property type="match status" value="1"/>
</dbReference>
<dbReference type="InterPro" id="IPR000315">
    <property type="entry name" value="Znf_B-box"/>
</dbReference>
<dbReference type="InterPro" id="IPR047153">
    <property type="entry name" value="TRIM45/56/19-like"/>
</dbReference>
<dbReference type="EMBL" id="JNBR01000454">
    <property type="protein sequence ID" value="OQR92536.1"/>
    <property type="molecule type" value="Genomic_DNA"/>
</dbReference>
<dbReference type="PANTHER" id="PTHR25462">
    <property type="entry name" value="BONUS, ISOFORM C-RELATED"/>
    <property type="match status" value="1"/>
</dbReference>
<evidence type="ECO:0000256" key="3">
    <source>
        <dbReference type="ARBA" id="ARBA00022833"/>
    </source>
</evidence>
<keyword evidence="5" id="KW-0863">Zinc-finger</keyword>
<keyword evidence="3" id="KW-0862">Zinc</keyword>
<accession>A0A1V9Z3F2</accession>
<evidence type="ECO:0000256" key="1">
    <source>
        <dbReference type="ARBA" id="ARBA00004123"/>
    </source>
</evidence>
<dbReference type="InterPro" id="IPR008501">
    <property type="entry name" value="THOC7/Mft1"/>
</dbReference>
<dbReference type="GO" id="GO:0008270">
    <property type="term" value="F:zinc ion binding"/>
    <property type="evidence" value="ECO:0007669"/>
    <property type="project" value="UniProtKB-KW"/>
</dbReference>
<feature type="domain" description="B box-type" evidence="8">
    <location>
        <begin position="235"/>
        <end position="282"/>
    </location>
</feature>
<feature type="compositionally biased region" description="Basic and acidic residues" evidence="7">
    <location>
        <begin position="33"/>
        <end position="49"/>
    </location>
</feature>
<feature type="domain" description="B box-type" evidence="8">
    <location>
        <begin position="297"/>
        <end position="344"/>
    </location>
</feature>
<protein>
    <recommendedName>
        <fullName evidence="8">B box-type domain-containing protein</fullName>
    </recommendedName>
</protein>
<evidence type="ECO:0000256" key="6">
    <source>
        <dbReference type="SAM" id="Coils"/>
    </source>
</evidence>
<proteinExistence type="predicted"/>
<dbReference type="InterPro" id="IPR049808">
    <property type="entry name" value="CONSTANS-like_Bbox1"/>
</dbReference>
<dbReference type="SUPFAM" id="SSF56399">
    <property type="entry name" value="ADP-ribosylation"/>
    <property type="match status" value="1"/>
</dbReference>
<evidence type="ECO:0000313" key="10">
    <source>
        <dbReference type="Proteomes" id="UP000243579"/>
    </source>
</evidence>
<dbReference type="CDD" id="cd19821">
    <property type="entry name" value="Bbox1_BBX-like"/>
    <property type="match status" value="1"/>
</dbReference>
<gene>
    <name evidence="9" type="ORF">ACHHYP_03526</name>
</gene>
<keyword evidence="2" id="KW-0479">Metal-binding</keyword>
<organism evidence="9 10">
    <name type="scientific">Achlya hypogyna</name>
    <name type="common">Oomycete</name>
    <name type="synonym">Protoachlya hypogyna</name>
    <dbReference type="NCBI Taxonomy" id="1202772"/>
    <lineage>
        <taxon>Eukaryota</taxon>
        <taxon>Sar</taxon>
        <taxon>Stramenopiles</taxon>
        <taxon>Oomycota</taxon>
        <taxon>Saprolegniomycetes</taxon>
        <taxon>Saprolegniales</taxon>
        <taxon>Achlyaceae</taxon>
        <taxon>Achlya</taxon>
    </lineage>
</organism>
<keyword evidence="6" id="KW-0175">Coiled coil</keyword>
<name>A0A1V9Z3F2_ACHHY</name>
<evidence type="ECO:0000256" key="7">
    <source>
        <dbReference type="SAM" id="MobiDB-lite"/>
    </source>
</evidence>
<keyword evidence="10" id="KW-1185">Reference proteome</keyword>
<dbReference type="CDD" id="cd19756">
    <property type="entry name" value="Bbox2"/>
    <property type="match status" value="1"/>
</dbReference>
<comment type="caution">
    <text evidence="9">The sequence shown here is derived from an EMBL/GenBank/DDBJ whole genome shotgun (WGS) entry which is preliminary data.</text>
</comment>
<evidence type="ECO:0000259" key="8">
    <source>
        <dbReference type="PROSITE" id="PS50119"/>
    </source>
</evidence>
<reference evidence="9 10" key="1">
    <citation type="journal article" date="2014" name="Genome Biol. Evol.">
        <title>The secreted proteins of Achlya hypogyna and Thraustotheca clavata identify the ancestral oomycete secretome and reveal gene acquisitions by horizontal gene transfer.</title>
        <authorList>
            <person name="Misner I."/>
            <person name="Blouin N."/>
            <person name="Leonard G."/>
            <person name="Richards T.A."/>
            <person name="Lane C.E."/>
        </authorList>
    </citation>
    <scope>NUCLEOTIDE SEQUENCE [LARGE SCALE GENOMIC DNA]</scope>
    <source>
        <strain evidence="9 10">ATCC 48635</strain>
    </source>
</reference>
<feature type="region of interest" description="Disordered" evidence="7">
    <location>
        <begin position="793"/>
        <end position="849"/>
    </location>
</feature>
<sequence>MDNSPSVSLSRLRLFLAPHAAPARDGASLDTGAHAEIDSERSDSPRKEAMSAPDSGSVATVSSLNPMTKEFQRVRYLLQASLPGYRVADDDLMIWDMKNPTLSTEYEAATAGLLELDSWVAVEDLGPAISQVYSYGFTSLDSHHAMKFTTGNIALDLPGKKGKRQYVLCKIATGRSLVVDDEAAARHPLPSGYHSYYVAPKKAPSGYYHEYVLNNTAQVLPQYLVRFGYQVVDPTNQRMCALCERSTASISCRTCAAELCASCDETSHSANKLMGRHKRTPVASGGSAKYLGDNAILPAVHCRLHETKAVEFYCPLCAVPVCVNCKMVGDHSCGEKGGHRLISIADAYEQSLRESSKADPLIESRKLLIATKLGHIHDRAADVLRNKASVQALLQSTMETALAKLEEEARAKLSVLRCEELELQRQVQHIEWTDAFLMAQRKSLAPVEFLTAWTQHKPLRVEQRDFPVAHAPLYESVKADLQLVGRLQVVAGDDVVEVDAPRIEAVGVNSVLSPKGKKIIEDVRNDLLKAAAHSPIKVEPIKPTAFGNFSATLRGISVNQRKLSNPHVSVRNDVWSTKLRQEMGIPPPPPPMTMDEEEVIRQRLLTRSSVLGSKHSVKRTAQSLLQFLEDTGSLDVHYGRFSGAAVTKKPRVDSKKLQVDLEDFLWDLELVEADTVKCELLMHTCSQELKAYASLHADIDKSILGVTADIERLKDVVANEKLIRSYKEEYEARAREVNQMPSKEESATTIESLEEQLRQTTEALTSVTDRIDLRAKDFALLMRAIRDLQAIHKEDSTADEPEDLEEIERDEADDYEREAKESRHTAASPGVATPPPSTADEDDEPQNED</sequence>
<dbReference type="AlphaFoldDB" id="A0A1V9Z3F2"/>
<comment type="subcellular location">
    <subcellularLocation>
        <location evidence="1">Nucleus</location>
    </subcellularLocation>
</comment>
<dbReference type="PROSITE" id="PS50119">
    <property type="entry name" value="ZF_BBOX"/>
    <property type="match status" value="2"/>
</dbReference>
<feature type="compositionally biased region" description="Acidic residues" evidence="7">
    <location>
        <begin position="839"/>
        <end position="849"/>
    </location>
</feature>
<dbReference type="PANTHER" id="PTHR25462:SF296">
    <property type="entry name" value="MEIOTIC P26, ISOFORM F"/>
    <property type="match status" value="1"/>
</dbReference>
<evidence type="ECO:0000256" key="5">
    <source>
        <dbReference type="PROSITE-ProRule" id="PRU00024"/>
    </source>
</evidence>
<dbReference type="STRING" id="1202772.A0A1V9Z3F2"/>
<evidence type="ECO:0000256" key="4">
    <source>
        <dbReference type="ARBA" id="ARBA00023242"/>
    </source>
</evidence>
<dbReference type="SMART" id="SM00336">
    <property type="entry name" value="BBOX"/>
    <property type="match status" value="2"/>
</dbReference>
<dbReference type="Gene3D" id="3.30.160.60">
    <property type="entry name" value="Classic Zinc Finger"/>
    <property type="match status" value="1"/>
</dbReference>